<protein>
    <submittedName>
        <fullName evidence="3">Uncharacterized protein</fullName>
    </submittedName>
</protein>
<feature type="compositionally biased region" description="Polar residues" evidence="2">
    <location>
        <begin position="92"/>
        <end position="119"/>
    </location>
</feature>
<evidence type="ECO:0000313" key="3">
    <source>
        <dbReference type="EMBL" id="KAK8863377.1"/>
    </source>
</evidence>
<feature type="compositionally biased region" description="Polar residues" evidence="2">
    <location>
        <begin position="1"/>
        <end position="10"/>
    </location>
</feature>
<feature type="compositionally biased region" description="Polar residues" evidence="2">
    <location>
        <begin position="130"/>
        <end position="146"/>
    </location>
</feature>
<gene>
    <name evidence="3" type="ORF">PGQ11_009612</name>
</gene>
<feature type="compositionally biased region" description="Low complexity" evidence="2">
    <location>
        <begin position="790"/>
        <end position="805"/>
    </location>
</feature>
<feature type="region of interest" description="Disordered" evidence="2">
    <location>
        <begin position="178"/>
        <end position="205"/>
    </location>
</feature>
<keyword evidence="1" id="KW-0175">Coiled coil</keyword>
<feature type="region of interest" description="Disordered" evidence="2">
    <location>
        <begin position="1"/>
        <end position="155"/>
    </location>
</feature>
<reference evidence="3 4" key="1">
    <citation type="journal article" date="2024" name="IMA Fungus">
        <title>Apiospora arundinis, a panoply of carbohydrate-active enzymes and secondary metabolites.</title>
        <authorList>
            <person name="Sorensen T."/>
            <person name="Petersen C."/>
            <person name="Muurmann A.T."/>
            <person name="Christiansen J.V."/>
            <person name="Brundto M.L."/>
            <person name="Overgaard C.K."/>
            <person name="Boysen A.T."/>
            <person name="Wollenberg R.D."/>
            <person name="Larsen T.O."/>
            <person name="Sorensen J.L."/>
            <person name="Nielsen K.L."/>
            <person name="Sondergaard T.E."/>
        </authorList>
    </citation>
    <scope>NUCLEOTIDE SEQUENCE [LARGE SCALE GENOMIC DNA]</scope>
    <source>
        <strain evidence="3 4">AAU 773</strain>
    </source>
</reference>
<evidence type="ECO:0000256" key="2">
    <source>
        <dbReference type="SAM" id="MobiDB-lite"/>
    </source>
</evidence>
<accession>A0ABR2III5</accession>
<name>A0ABR2III5_9PEZI</name>
<sequence>MAPPYSTKQLGFSDERRRSGPGGGGDSYRHHDRDRDRDRDRDVPSRSGERPSFSRRESDSRDYRDDQDRSHDRERDRAPKTTRDDTRPLDLQLNTNIPTGPRNHSLSSARTNSPLSTRSNPPPAPAWKGSVTTPNALSAASPQPHSQFAPKAKDPNVQPILDQLLKWEDAIRKRTLVSSERDKKKREMGDRDRGIKNLSGNRNDNASVLDCQQRMKDRDLKEWKDIDKRFRAFDEQYAEYTETIATTIYNATKQPDVSSTQSLDPSAMADLEKKMEEKMDAKVSALEKRMADKLDAMEESQLTKVASLEKALAQSRTKITVLESSRNVAAEEVKGLQFSLNEALKKIVTVEEKNGASAAKLLSNCSALETQQLQLQSDNNQVHDEIFALKNSFSEREGKVDDDLATIRTVISTKASTDALDVVYNEHSEEITQLQKRGTEQEKQLVALKSTTNTPPSLASIQNEQRTLTDEIATIEELRKDMAALQQSTAPMERQFQSLDFGALQNFLNECEESGTLFKLPQLENDIEYLRHEIKKLKGQGGRLVQEPTPPVPDDGLRKDISFLQDGDRQKTEELKDLRSKMKTNMEKLVTHVNNTMMKQMVPIVTNLDDLAAKIKELESNPGMQNAPAAAQAPDLTGYMTTAQFDGRINVMKQELPALVSQLVQREATTPLQTQIQGIHNGLVDVHGRTERMSLEVGSLNSQFQNIWSKPLWDQICAVVDQNYSMYRPMIDANARKLAQIEEKLANILSRLGSSGPPKRPGPPLSRPSSVSGDNNATKRQRLIINTVPSNDNNYNDNSNINVSSPFAPPPNNSGPTAGDCSSGVS</sequence>
<feature type="compositionally biased region" description="Basic and acidic residues" evidence="2">
    <location>
        <begin position="179"/>
        <end position="195"/>
    </location>
</feature>
<organism evidence="3 4">
    <name type="scientific">Apiospora arundinis</name>
    <dbReference type="NCBI Taxonomy" id="335852"/>
    <lineage>
        <taxon>Eukaryota</taxon>
        <taxon>Fungi</taxon>
        <taxon>Dikarya</taxon>
        <taxon>Ascomycota</taxon>
        <taxon>Pezizomycotina</taxon>
        <taxon>Sordariomycetes</taxon>
        <taxon>Xylariomycetidae</taxon>
        <taxon>Amphisphaeriales</taxon>
        <taxon>Apiosporaceae</taxon>
        <taxon>Apiospora</taxon>
    </lineage>
</organism>
<comment type="caution">
    <text evidence="3">The sequence shown here is derived from an EMBL/GenBank/DDBJ whole genome shotgun (WGS) entry which is preliminary data.</text>
</comment>
<feature type="compositionally biased region" description="Basic and acidic residues" evidence="2">
    <location>
        <begin position="27"/>
        <end position="88"/>
    </location>
</feature>
<dbReference type="EMBL" id="JAPCWZ010000005">
    <property type="protein sequence ID" value="KAK8863377.1"/>
    <property type="molecule type" value="Genomic_DNA"/>
</dbReference>
<dbReference type="Proteomes" id="UP001390339">
    <property type="component" value="Unassembled WGS sequence"/>
</dbReference>
<evidence type="ECO:0000313" key="4">
    <source>
        <dbReference type="Proteomes" id="UP001390339"/>
    </source>
</evidence>
<feature type="region of interest" description="Disordered" evidence="2">
    <location>
        <begin position="750"/>
        <end position="826"/>
    </location>
</feature>
<proteinExistence type="predicted"/>
<keyword evidence="4" id="KW-1185">Reference proteome</keyword>
<evidence type="ECO:0000256" key="1">
    <source>
        <dbReference type="SAM" id="Coils"/>
    </source>
</evidence>
<feature type="coiled-coil region" evidence="1">
    <location>
        <begin position="424"/>
        <end position="488"/>
    </location>
</feature>